<dbReference type="Proteomes" id="UP000000346">
    <property type="component" value="Chromosome"/>
</dbReference>
<dbReference type="eggNOG" id="arCOG00194">
    <property type="taxonomic scope" value="Archaea"/>
</dbReference>
<dbReference type="PROSITE" id="PS50893">
    <property type="entry name" value="ABC_TRANSPORTER_2"/>
    <property type="match status" value="1"/>
</dbReference>
<dbReference type="InterPro" id="IPR051782">
    <property type="entry name" value="ABC_Transporter_VariousFunc"/>
</dbReference>
<dbReference type="Pfam" id="PF00005">
    <property type="entry name" value="ABC_tran"/>
    <property type="match status" value="1"/>
</dbReference>
<evidence type="ECO:0000256" key="3">
    <source>
        <dbReference type="ARBA" id="ARBA00022840"/>
    </source>
</evidence>
<dbReference type="PANTHER" id="PTHR42939">
    <property type="entry name" value="ABC TRANSPORTER ATP-BINDING PROTEIN ALBC-RELATED"/>
    <property type="match status" value="1"/>
</dbReference>
<dbReference type="EMBL" id="CP001742">
    <property type="protein sequence ID" value="ADL18429.1"/>
    <property type="molecule type" value="Genomic_DNA"/>
</dbReference>
<evidence type="ECO:0000256" key="2">
    <source>
        <dbReference type="ARBA" id="ARBA00022741"/>
    </source>
</evidence>
<sequence length="243" mass="26855">MGSPLANAIEVRDVVKFYGTVPALRGLSFEVPEGGRYALLGPNGAGKSTTLRLLVGLMKPDRGEVRVLGRDPADDYSVKAQMGYLPEDATPYLALTVRENLEYIAALRGLDDPRDRAEKMMDLLGLRKYENYRVSALSRGNVQKLAIALAIIHEPKVVFLDEPLNYLDIPTQEEVIGVLSRMGSTMLVSTHIMSVAGRLTDHILMISGGRLVWQGTFDDLRRMAKEEEPVESVVARLMRSVEA</sequence>
<evidence type="ECO:0000256" key="1">
    <source>
        <dbReference type="ARBA" id="ARBA00022448"/>
    </source>
</evidence>
<accession>D9PZE1</accession>
<dbReference type="SUPFAM" id="SSF52540">
    <property type="entry name" value="P-loop containing nucleoside triphosphate hydrolases"/>
    <property type="match status" value="1"/>
</dbReference>
<dbReference type="Gene3D" id="3.40.50.300">
    <property type="entry name" value="P-loop containing nucleotide triphosphate hydrolases"/>
    <property type="match status" value="1"/>
</dbReference>
<feature type="domain" description="ABC transporter" evidence="4">
    <location>
        <begin position="9"/>
        <end position="233"/>
    </location>
</feature>
<dbReference type="KEGG" id="asc:ASAC_0020"/>
<dbReference type="PANTHER" id="PTHR42939:SF1">
    <property type="entry name" value="ABC TRANSPORTER ATP-BINDING PROTEIN ALBC-RELATED"/>
    <property type="match status" value="1"/>
</dbReference>
<keyword evidence="2" id="KW-0547">Nucleotide-binding</keyword>
<dbReference type="InterPro" id="IPR003593">
    <property type="entry name" value="AAA+_ATPase"/>
</dbReference>
<dbReference type="GO" id="GO:0016887">
    <property type="term" value="F:ATP hydrolysis activity"/>
    <property type="evidence" value="ECO:0007669"/>
    <property type="project" value="InterPro"/>
</dbReference>
<gene>
    <name evidence="5" type="ordered locus">ASAC_0020</name>
</gene>
<proteinExistence type="predicted"/>
<keyword evidence="6" id="KW-1185">Reference proteome</keyword>
<dbReference type="HOGENOM" id="CLU_000604_1_2_2"/>
<dbReference type="SMART" id="SM00382">
    <property type="entry name" value="AAA"/>
    <property type="match status" value="1"/>
</dbReference>
<dbReference type="CDD" id="cd03230">
    <property type="entry name" value="ABC_DR_subfamily_A"/>
    <property type="match status" value="1"/>
</dbReference>
<keyword evidence="3" id="KW-0067">ATP-binding</keyword>
<dbReference type="STRING" id="666510.ASAC_0020"/>
<dbReference type="GO" id="GO:0005524">
    <property type="term" value="F:ATP binding"/>
    <property type="evidence" value="ECO:0007669"/>
    <property type="project" value="UniProtKB-KW"/>
</dbReference>
<dbReference type="AlphaFoldDB" id="D9PZE1"/>
<dbReference type="InterPro" id="IPR027417">
    <property type="entry name" value="P-loop_NTPase"/>
</dbReference>
<protein>
    <submittedName>
        <fullName evidence="5">ABC transporter related protein</fullName>
    </submittedName>
</protein>
<dbReference type="OrthoDB" id="87732at2157"/>
<organism evidence="5 6">
    <name type="scientific">Acidilobus saccharovorans (strain DSM 16705 / JCM 18335 / VKM B-2471 / 345-15)</name>
    <dbReference type="NCBI Taxonomy" id="666510"/>
    <lineage>
        <taxon>Archaea</taxon>
        <taxon>Thermoproteota</taxon>
        <taxon>Thermoprotei</taxon>
        <taxon>Acidilobales</taxon>
        <taxon>Acidilobaceae</taxon>
        <taxon>Acidilobus</taxon>
    </lineage>
</organism>
<dbReference type="InParanoid" id="D9PZE1"/>
<reference evidence="5 6" key="1">
    <citation type="journal article" date="2010" name="Appl. Environ. Microbiol.">
        <title>The genome sequence of the crenarchaeon Acidilobus saccharovorans supports a new order, Acidilobales, and suggests an important ecological role in terrestrial acidic hot springs.</title>
        <authorList>
            <person name="Mardanov A.V."/>
            <person name="Svetlitchnyi V.A."/>
            <person name="Beletsky A.V."/>
            <person name="Prokofeva M.I."/>
            <person name="Bonch-Osmolovskaya E.A."/>
            <person name="Ravin N.V."/>
            <person name="Skryabin K.G."/>
        </authorList>
    </citation>
    <scope>NUCLEOTIDE SEQUENCE [LARGE SCALE GENOMIC DNA]</scope>
    <source>
        <strain evidence="6">DSM 16705 / JCM 18335 / VKM B-2471 / 345-15</strain>
    </source>
</reference>
<evidence type="ECO:0000313" key="5">
    <source>
        <dbReference type="EMBL" id="ADL18429.1"/>
    </source>
</evidence>
<dbReference type="InterPro" id="IPR003439">
    <property type="entry name" value="ABC_transporter-like_ATP-bd"/>
</dbReference>
<evidence type="ECO:0000313" key="6">
    <source>
        <dbReference type="Proteomes" id="UP000000346"/>
    </source>
</evidence>
<evidence type="ECO:0000259" key="4">
    <source>
        <dbReference type="PROSITE" id="PS50893"/>
    </source>
</evidence>
<keyword evidence="1" id="KW-0813">Transport</keyword>
<name>D9PZE1_ACIS3</name>